<dbReference type="InterPro" id="IPR026581">
    <property type="entry name" value="TCP10L/CENPJ"/>
</dbReference>
<dbReference type="EMBL" id="CAJNOO010000336">
    <property type="protein sequence ID" value="CAF0910283.1"/>
    <property type="molecule type" value="Genomic_DNA"/>
</dbReference>
<evidence type="ECO:0000256" key="1">
    <source>
        <dbReference type="ARBA" id="ARBA00005627"/>
    </source>
</evidence>
<dbReference type="EMBL" id="CAJOBE010005385">
    <property type="protein sequence ID" value="CAF3971011.1"/>
    <property type="molecule type" value="Genomic_DNA"/>
</dbReference>
<dbReference type="GO" id="GO:0060271">
    <property type="term" value="P:cilium assembly"/>
    <property type="evidence" value="ECO:0007669"/>
    <property type="project" value="TreeGrafter"/>
</dbReference>
<evidence type="ECO:0000313" key="7">
    <source>
        <dbReference type="Proteomes" id="UP000663823"/>
    </source>
</evidence>
<accession>A0A819F8S3</accession>
<sequence>MAEPNQDYSRLVREKAKELEKQIELFEKENAKLQFLCNEHNLAIKKLKQDHDEFKKTKQKVMKKFHQMKEEEIKKLKHEKRLFEQHRQQLRNHRDKREREEIETLKKTKDLKQPKTRWSTTINRLKERIEILEYENAELKQEKEIIERKRLDLMHQLQTVSKQQQQQQQQQQLQEDTSSLSMTRKSLVELQ</sequence>
<dbReference type="PANTHER" id="PTHR10331:SF6">
    <property type="entry name" value="SPINDLE ASSEMBLY ABNORMAL 4"/>
    <property type="match status" value="1"/>
</dbReference>
<feature type="compositionally biased region" description="Basic and acidic residues" evidence="2">
    <location>
        <begin position="95"/>
        <end position="113"/>
    </location>
</feature>
<feature type="compositionally biased region" description="Low complexity" evidence="2">
    <location>
        <begin position="163"/>
        <end position="174"/>
    </location>
</feature>
<comment type="caution">
    <text evidence="5">The sequence shown here is derived from an EMBL/GenBank/DDBJ whole genome shotgun (WGS) entry which is preliminary data.</text>
</comment>
<feature type="region of interest" description="Disordered" evidence="2">
    <location>
        <begin position="76"/>
        <end position="116"/>
    </location>
</feature>
<dbReference type="EMBL" id="CAJOAX010003558">
    <property type="protein sequence ID" value="CAF3860726.1"/>
    <property type="molecule type" value="Genomic_DNA"/>
</dbReference>
<feature type="region of interest" description="Disordered" evidence="2">
    <location>
        <begin position="157"/>
        <end position="191"/>
    </location>
</feature>
<dbReference type="Proteomes" id="UP000663889">
    <property type="component" value="Unassembled WGS sequence"/>
</dbReference>
<dbReference type="GO" id="GO:0005813">
    <property type="term" value="C:centrosome"/>
    <property type="evidence" value="ECO:0007669"/>
    <property type="project" value="TreeGrafter"/>
</dbReference>
<evidence type="ECO:0000313" key="3">
    <source>
        <dbReference type="EMBL" id="CAF0910283.1"/>
    </source>
</evidence>
<protein>
    <submittedName>
        <fullName evidence="5">Uncharacterized protein</fullName>
    </submittedName>
</protein>
<dbReference type="GO" id="GO:0005814">
    <property type="term" value="C:centriole"/>
    <property type="evidence" value="ECO:0007669"/>
    <property type="project" value="TreeGrafter"/>
</dbReference>
<dbReference type="GO" id="GO:0061511">
    <property type="term" value="P:centriole elongation"/>
    <property type="evidence" value="ECO:0007669"/>
    <property type="project" value="TreeGrafter"/>
</dbReference>
<gene>
    <name evidence="6" type="ORF">FNK824_LOCUS24330</name>
    <name evidence="5" type="ORF">OTI717_LOCUS21683</name>
    <name evidence="3" type="ORF">RFH988_LOCUS9449</name>
    <name evidence="4" type="ORF">SEV965_LOCUS27786</name>
</gene>
<dbReference type="OrthoDB" id="10056838at2759"/>
<dbReference type="GO" id="GO:0015631">
    <property type="term" value="F:tubulin binding"/>
    <property type="evidence" value="ECO:0007669"/>
    <property type="project" value="TreeGrafter"/>
</dbReference>
<name>A0A819F8S3_9BILA</name>
<comment type="similarity">
    <text evidence="1">Belongs to the TCP10 family.</text>
</comment>
<organism evidence="5 7">
    <name type="scientific">Rotaria sordida</name>
    <dbReference type="NCBI Taxonomy" id="392033"/>
    <lineage>
        <taxon>Eukaryota</taxon>
        <taxon>Metazoa</taxon>
        <taxon>Spiralia</taxon>
        <taxon>Gnathifera</taxon>
        <taxon>Rotifera</taxon>
        <taxon>Eurotatoria</taxon>
        <taxon>Bdelloidea</taxon>
        <taxon>Philodinida</taxon>
        <taxon>Philodinidae</taxon>
        <taxon>Rotaria</taxon>
    </lineage>
</organism>
<proteinExistence type="inferred from homology"/>
<feature type="compositionally biased region" description="Polar residues" evidence="2">
    <location>
        <begin position="175"/>
        <end position="184"/>
    </location>
</feature>
<evidence type="ECO:0000256" key="2">
    <source>
        <dbReference type="SAM" id="MobiDB-lite"/>
    </source>
</evidence>
<dbReference type="AlphaFoldDB" id="A0A819F8S3"/>
<dbReference type="Proteomes" id="UP000663874">
    <property type="component" value="Unassembled WGS sequence"/>
</dbReference>
<reference evidence="5" key="1">
    <citation type="submission" date="2021-02" db="EMBL/GenBank/DDBJ databases">
        <authorList>
            <person name="Nowell W R."/>
        </authorList>
    </citation>
    <scope>NUCLEOTIDE SEQUENCE</scope>
</reference>
<dbReference type="Proteomes" id="UP000663823">
    <property type="component" value="Unassembled WGS sequence"/>
</dbReference>
<dbReference type="EMBL" id="CAJNOU010002544">
    <property type="protein sequence ID" value="CAF1330251.1"/>
    <property type="molecule type" value="Genomic_DNA"/>
</dbReference>
<dbReference type="Proteomes" id="UP000663882">
    <property type="component" value="Unassembled WGS sequence"/>
</dbReference>
<evidence type="ECO:0000313" key="5">
    <source>
        <dbReference type="EMBL" id="CAF3860726.1"/>
    </source>
</evidence>
<evidence type="ECO:0000313" key="6">
    <source>
        <dbReference type="EMBL" id="CAF3971011.1"/>
    </source>
</evidence>
<dbReference type="PANTHER" id="PTHR10331">
    <property type="entry name" value="T COMPLEX PROTEIN 10"/>
    <property type="match status" value="1"/>
</dbReference>
<evidence type="ECO:0000313" key="4">
    <source>
        <dbReference type="EMBL" id="CAF1330251.1"/>
    </source>
</evidence>